<dbReference type="SMART" id="SM00760">
    <property type="entry name" value="Bac_DnaA_C"/>
    <property type="match status" value="1"/>
</dbReference>
<dbReference type="GO" id="GO:0006275">
    <property type="term" value="P:regulation of DNA replication"/>
    <property type="evidence" value="ECO:0007669"/>
    <property type="project" value="InterPro"/>
</dbReference>
<dbReference type="InterPro" id="IPR002686">
    <property type="entry name" value="Transposase_17"/>
</dbReference>
<evidence type="ECO:0000256" key="1">
    <source>
        <dbReference type="SAM" id="Coils"/>
    </source>
</evidence>
<dbReference type="InterPro" id="IPR010921">
    <property type="entry name" value="Trp_repressor/repl_initiator"/>
</dbReference>
<dbReference type="EMBL" id="APJX01000007">
    <property type="protein sequence ID" value="EMS78795.1"/>
    <property type="molecule type" value="Genomic_DNA"/>
</dbReference>
<dbReference type="GO" id="GO:0006270">
    <property type="term" value="P:DNA replication initiation"/>
    <property type="evidence" value="ECO:0007669"/>
    <property type="project" value="InterPro"/>
</dbReference>
<comment type="caution">
    <text evidence="4">The sequence shown here is derived from an EMBL/GenBank/DDBJ whole genome shotgun (WGS) entry which is preliminary data.</text>
</comment>
<dbReference type="AlphaFoldDB" id="S0FVR0"/>
<dbReference type="InterPro" id="IPR036515">
    <property type="entry name" value="Transposase_17_sf"/>
</dbReference>
<dbReference type="GO" id="GO:0004803">
    <property type="term" value="F:transposase activity"/>
    <property type="evidence" value="ECO:0007669"/>
    <property type="project" value="InterPro"/>
</dbReference>
<dbReference type="Gene3D" id="3.30.70.1290">
    <property type="entry name" value="Transposase IS200-like"/>
    <property type="match status" value="1"/>
</dbReference>
<feature type="domain" description="Chromosomal replication initiator DnaA C-terminal" evidence="2">
    <location>
        <begin position="207"/>
        <end position="275"/>
    </location>
</feature>
<evidence type="ECO:0000259" key="3">
    <source>
        <dbReference type="SMART" id="SM01321"/>
    </source>
</evidence>
<dbReference type="GO" id="GO:0006313">
    <property type="term" value="P:DNA transposition"/>
    <property type="evidence" value="ECO:0007669"/>
    <property type="project" value="InterPro"/>
</dbReference>
<accession>S0FVR0</accession>
<proteinExistence type="predicted"/>
<evidence type="ECO:0000259" key="2">
    <source>
        <dbReference type="SMART" id="SM00760"/>
    </source>
</evidence>
<dbReference type="PANTHER" id="PTHR34322:SF2">
    <property type="entry name" value="TRANSPOSASE IS200-LIKE DOMAIN-CONTAINING PROTEIN"/>
    <property type="match status" value="1"/>
</dbReference>
<reference evidence="4 5" key="1">
    <citation type="journal article" date="2013" name="Genome Announc.">
        <title>Draft Genome Sequence of Desulfotignum phosphitoxidans DSM 13687 Strain FiPS-3.</title>
        <authorList>
            <person name="Poehlein A."/>
            <person name="Daniel R."/>
            <person name="Simeonova D.D."/>
        </authorList>
    </citation>
    <scope>NUCLEOTIDE SEQUENCE [LARGE SCALE GENOMIC DNA]</scope>
    <source>
        <strain evidence="4 5">DSM 13687</strain>
    </source>
</reference>
<dbReference type="SMART" id="SM01321">
    <property type="entry name" value="Y1_Tnp"/>
    <property type="match status" value="1"/>
</dbReference>
<dbReference type="PATRIC" id="fig|1286635.3.peg.3450"/>
<gene>
    <name evidence="4" type="ORF">Dpo_7c02720</name>
</gene>
<evidence type="ECO:0000313" key="5">
    <source>
        <dbReference type="Proteomes" id="UP000014216"/>
    </source>
</evidence>
<feature type="domain" description="Transposase IS200-like" evidence="3">
    <location>
        <begin position="1"/>
        <end position="107"/>
    </location>
</feature>
<dbReference type="SUPFAM" id="SSF48295">
    <property type="entry name" value="TrpR-like"/>
    <property type="match status" value="1"/>
</dbReference>
<feature type="coiled-coil region" evidence="1">
    <location>
        <begin position="275"/>
        <end position="302"/>
    </location>
</feature>
<dbReference type="Proteomes" id="UP000014216">
    <property type="component" value="Unassembled WGS sequence"/>
</dbReference>
<dbReference type="Gene3D" id="1.10.1750.10">
    <property type="match status" value="1"/>
</dbReference>
<keyword evidence="1" id="KW-0175">Coiled coil</keyword>
<name>S0FVR0_9BACT</name>
<evidence type="ECO:0000313" key="4">
    <source>
        <dbReference type="EMBL" id="EMS78795.1"/>
    </source>
</evidence>
<dbReference type="GO" id="GO:0043565">
    <property type="term" value="F:sequence-specific DNA binding"/>
    <property type="evidence" value="ECO:0007669"/>
    <property type="project" value="InterPro"/>
</dbReference>
<sequence>MLRGNARQTVFHQDLECRYFEDILAQGLDQYAIVLHAYCWMKNHVHMALQVRDEPLSKLMQNISQRYTWWFNKRHDRVGHVFQGRYKAVLVDKDAYLKELIRYIHLNPVRAGMVTDPLDYPRSSHAAYAGKIRPPDWLTIDRGLGQFGTTEPDARAVYLHFMGRETGEELLSKLRHGSRTEGRILGNENFIQAALGRKNETVQAQIGIEPLVDLVARVYQVPVREMTSASRARHLTQARAMATLIGVDHCGYLVSDLARYFNRDMPGLSRQVKALRARLEKNQSLQEKAAQIQDQITTITQA</sequence>
<dbReference type="InterPro" id="IPR013159">
    <property type="entry name" value="DnaA_C"/>
</dbReference>
<dbReference type="PANTHER" id="PTHR34322">
    <property type="entry name" value="TRANSPOSASE, Y1_TNP DOMAIN-CONTAINING"/>
    <property type="match status" value="1"/>
</dbReference>
<dbReference type="GO" id="GO:0005524">
    <property type="term" value="F:ATP binding"/>
    <property type="evidence" value="ECO:0007669"/>
    <property type="project" value="InterPro"/>
</dbReference>
<keyword evidence="5" id="KW-1185">Reference proteome</keyword>
<protein>
    <submittedName>
        <fullName evidence="4">Transposase DUF1568 domain-containing protein</fullName>
    </submittedName>
</protein>
<dbReference type="Pfam" id="PF01797">
    <property type="entry name" value="Y1_Tnp"/>
    <property type="match status" value="1"/>
</dbReference>
<dbReference type="SUPFAM" id="SSF143422">
    <property type="entry name" value="Transposase IS200-like"/>
    <property type="match status" value="1"/>
</dbReference>
<organism evidence="4 5">
    <name type="scientific">Desulfotignum phosphitoxidans DSM 13687</name>
    <dbReference type="NCBI Taxonomy" id="1286635"/>
    <lineage>
        <taxon>Bacteria</taxon>
        <taxon>Pseudomonadati</taxon>
        <taxon>Thermodesulfobacteriota</taxon>
        <taxon>Desulfobacteria</taxon>
        <taxon>Desulfobacterales</taxon>
        <taxon>Desulfobacteraceae</taxon>
        <taxon>Desulfotignum</taxon>
    </lineage>
</organism>